<dbReference type="EMBL" id="JAECSB010000105">
    <property type="protein sequence ID" value="MBH5147962.1"/>
    <property type="molecule type" value="Genomic_DNA"/>
</dbReference>
<proteinExistence type="predicted"/>
<accession>A0A8I1DBD6</accession>
<evidence type="ECO:0000313" key="2">
    <source>
        <dbReference type="Proteomes" id="UP000627573"/>
    </source>
</evidence>
<evidence type="ECO:0000313" key="1">
    <source>
        <dbReference type="EMBL" id="MBH5147962.1"/>
    </source>
</evidence>
<protein>
    <submittedName>
        <fullName evidence="1">Uncharacterized protein</fullName>
    </submittedName>
</protein>
<organism evidence="1 2">
    <name type="scientific">Rhodococcus erythropolis</name>
    <name type="common">Arthrobacter picolinophilus</name>
    <dbReference type="NCBI Taxonomy" id="1833"/>
    <lineage>
        <taxon>Bacteria</taxon>
        <taxon>Bacillati</taxon>
        <taxon>Actinomycetota</taxon>
        <taxon>Actinomycetes</taxon>
        <taxon>Mycobacteriales</taxon>
        <taxon>Nocardiaceae</taxon>
        <taxon>Rhodococcus</taxon>
        <taxon>Rhodococcus erythropolis group</taxon>
    </lineage>
</organism>
<dbReference type="Proteomes" id="UP000627573">
    <property type="component" value="Unassembled WGS sequence"/>
</dbReference>
<reference evidence="1 2" key="1">
    <citation type="submission" date="2020-12" db="EMBL/GenBank/DDBJ databases">
        <title>Draft genome sequence of furan degrading bacterial strain FUR100.</title>
        <authorList>
            <person name="Woiski C."/>
        </authorList>
    </citation>
    <scope>NUCLEOTIDE SEQUENCE [LARGE SCALE GENOMIC DNA]</scope>
    <source>
        <strain evidence="1 2">FUR100</strain>
    </source>
</reference>
<comment type="caution">
    <text evidence="1">The sequence shown here is derived from an EMBL/GenBank/DDBJ whole genome shotgun (WGS) entry which is preliminary data.</text>
</comment>
<dbReference type="RefSeq" id="WP_197942360.1">
    <property type="nucleotide sequence ID" value="NZ_JAECSB010000105.1"/>
</dbReference>
<name>A0A8I1DBD6_RHOER</name>
<dbReference type="AlphaFoldDB" id="A0A8I1DBD6"/>
<gene>
    <name evidence="1" type="ORF">I3517_35760</name>
</gene>
<keyword evidence="2" id="KW-1185">Reference proteome</keyword>
<sequence length="321" mass="35577">MTKVTGSVRGWHADQGWSVFDSAETPGGCWADANDVMPMEQPLDLHPGSPVRFAWVNISPLLIEGFPYRAHSFYPIDETLDLHDEDYELLDLEDAVILDDEPPGRQQDFVPLGEPPSAVPQFISRIELNTGADRSPVIGDDPWRQNEPLTGEFEALNDNAAAPQLVHHNPELVAMIIAMSESDQRRVARWCVNKAYERSGLADLEWVAPALAAFNRGDPDIPAPFHDLTDADARWAAEGYPSSDRYRGEIQSLSELRSPFDNDQGSLAYSALPSLFRARQSDSLAAVIGALSDASHTFGPYVDELHRALLEEFREPKTTAK</sequence>